<comment type="function">
    <text evidence="9">Involved in protein export. Participates in an early event of protein translocation.</text>
</comment>
<dbReference type="NCBIfam" id="TIGR00810">
    <property type="entry name" value="secG"/>
    <property type="match status" value="1"/>
</dbReference>
<comment type="caution">
    <text evidence="11">The sequence shown here is derived from an EMBL/GenBank/DDBJ whole genome shotgun (WGS) entry which is preliminary data.</text>
</comment>
<evidence type="ECO:0000256" key="6">
    <source>
        <dbReference type="ARBA" id="ARBA00022989"/>
    </source>
</evidence>
<dbReference type="GO" id="GO:0005886">
    <property type="term" value="C:plasma membrane"/>
    <property type="evidence" value="ECO:0007669"/>
    <property type="project" value="UniProtKB-SubCell"/>
</dbReference>
<feature type="transmembrane region" description="Helical" evidence="9">
    <location>
        <begin position="62"/>
        <end position="82"/>
    </location>
</feature>
<organism evidence="11 12">
    <name type="scientific">Allofournierella massiliensis</name>
    <dbReference type="NCBI Taxonomy" id="1650663"/>
    <lineage>
        <taxon>Bacteria</taxon>
        <taxon>Bacillati</taxon>
        <taxon>Bacillota</taxon>
        <taxon>Clostridia</taxon>
        <taxon>Eubacteriales</taxon>
        <taxon>Oscillospiraceae</taxon>
        <taxon>Allofournierella</taxon>
    </lineage>
</organism>
<reference evidence="13" key="2">
    <citation type="submission" date="2023-06" db="EMBL/GenBank/DDBJ databases">
        <title>Identification and characterization of horizontal gene transfer across gut microbiota members of farm animals based on homology search.</title>
        <authorList>
            <person name="Zeman M."/>
            <person name="Kubasova T."/>
            <person name="Jahodarova E."/>
            <person name="Nykrynova M."/>
            <person name="Rychlik I."/>
        </authorList>
    </citation>
    <scope>NUCLEOTIDE SEQUENCE [LARGE SCALE GENOMIC DNA]</scope>
    <source>
        <strain evidence="13">ET340</strain>
    </source>
</reference>
<reference evidence="10 13" key="4">
    <citation type="submission" date="2023-06" db="EMBL/GenBank/DDBJ databases">
        <authorList>
            <person name="Zeman M."/>
            <person name="Kubasova T."/>
            <person name="Jahodarova E."/>
            <person name="Nykrynova M."/>
            <person name="Rychlik I."/>
        </authorList>
    </citation>
    <scope>NUCLEOTIDE SEQUENCE [LARGE SCALE GENOMIC DNA]</scope>
    <source>
        <strain evidence="10 13">ET340</strain>
    </source>
</reference>
<feature type="transmembrane region" description="Helical" evidence="9">
    <location>
        <begin position="6"/>
        <end position="24"/>
    </location>
</feature>
<dbReference type="GeneID" id="97380385"/>
<name>A0A4V2QB95_9FIRM</name>
<keyword evidence="3 9" id="KW-0813">Transport</keyword>
<dbReference type="AlphaFoldDB" id="A0A4V2QB95"/>
<keyword evidence="4 9" id="KW-0812">Transmembrane</keyword>
<evidence type="ECO:0000256" key="3">
    <source>
        <dbReference type="ARBA" id="ARBA00022448"/>
    </source>
</evidence>
<accession>A0A4V2QB95</accession>
<dbReference type="EMBL" id="SLUM01000016">
    <property type="protein sequence ID" value="TCL55542.1"/>
    <property type="molecule type" value="Genomic_DNA"/>
</dbReference>
<dbReference type="Pfam" id="PF03840">
    <property type="entry name" value="SecG"/>
    <property type="match status" value="1"/>
</dbReference>
<dbReference type="GO" id="GO:0009306">
    <property type="term" value="P:protein secretion"/>
    <property type="evidence" value="ECO:0007669"/>
    <property type="project" value="UniProtKB-UniRule"/>
</dbReference>
<evidence type="ECO:0000313" key="11">
    <source>
        <dbReference type="EMBL" id="TCL55542.1"/>
    </source>
</evidence>
<evidence type="ECO:0000256" key="2">
    <source>
        <dbReference type="ARBA" id="ARBA00008445"/>
    </source>
</evidence>
<dbReference type="Proteomes" id="UP000295184">
    <property type="component" value="Unassembled WGS sequence"/>
</dbReference>
<keyword evidence="5 9" id="KW-0653">Protein transport</keyword>
<dbReference type="STRING" id="1650663.GCA_001486665_03572"/>
<comment type="similarity">
    <text evidence="2 9">Belongs to the SecG family.</text>
</comment>
<keyword evidence="9" id="KW-1003">Cell membrane</keyword>
<evidence type="ECO:0000313" key="10">
    <source>
        <dbReference type="EMBL" id="MDM8199978.1"/>
    </source>
</evidence>
<comment type="subcellular location">
    <subcellularLocation>
        <location evidence="9">Cell membrane</location>
        <topology evidence="9">Multi-pass membrane protein</topology>
    </subcellularLocation>
    <subcellularLocation>
        <location evidence="1">Membrane</location>
        <topology evidence="1">Multi-pass membrane protein</topology>
    </subcellularLocation>
</comment>
<dbReference type="Proteomes" id="UP001529380">
    <property type="component" value="Unassembled WGS sequence"/>
</dbReference>
<reference evidence="11 12" key="1">
    <citation type="submission" date="2019-03" db="EMBL/GenBank/DDBJ databases">
        <title>Genomic Encyclopedia of Type Strains, Phase IV (KMG-IV): sequencing the most valuable type-strain genomes for metagenomic binning, comparative biology and taxonomic classification.</title>
        <authorList>
            <person name="Goeker M."/>
        </authorList>
    </citation>
    <scope>NUCLEOTIDE SEQUENCE [LARGE SCALE GENOMIC DNA]</scope>
    <source>
        <strain evidence="11 12">DSM 100451</strain>
    </source>
</reference>
<protein>
    <recommendedName>
        <fullName evidence="9">Protein-export membrane protein SecG</fullName>
    </recommendedName>
</protein>
<evidence type="ECO:0000313" key="13">
    <source>
        <dbReference type="Proteomes" id="UP001529380"/>
    </source>
</evidence>
<dbReference type="OrthoDB" id="1859754at2"/>
<evidence type="ECO:0000313" key="12">
    <source>
        <dbReference type="Proteomes" id="UP000295184"/>
    </source>
</evidence>
<evidence type="ECO:0000256" key="7">
    <source>
        <dbReference type="ARBA" id="ARBA00023010"/>
    </source>
</evidence>
<proteinExistence type="inferred from homology"/>
<dbReference type="InterPro" id="IPR004692">
    <property type="entry name" value="SecG"/>
</dbReference>
<gene>
    <name evidence="10" type="primary">secG</name>
    <name evidence="11" type="ORF">EDD77_11656</name>
    <name evidence="10" type="ORF">QUW08_01485</name>
</gene>
<dbReference type="EMBL" id="JAUDCL010000002">
    <property type="protein sequence ID" value="MDM8199978.1"/>
    <property type="molecule type" value="Genomic_DNA"/>
</dbReference>
<reference evidence="10 13" key="3">
    <citation type="submission" date="2023-06" db="EMBL/GenBank/DDBJ databases">
        <title>Identification and characterization of horizontal gene transfer across gut microbiota members of farm animals based on homology search.</title>
        <authorList>
            <person name="Schwarzerova J."/>
            <person name="Nykrynova M."/>
            <person name="Jureckova K."/>
            <person name="Cejkova D."/>
            <person name="Rychlik I."/>
        </authorList>
    </citation>
    <scope>NUCLEOTIDE SEQUENCE [LARGE SCALE GENOMIC DNA]</scope>
    <source>
        <strain evidence="10 13">ET340</strain>
    </source>
</reference>
<evidence type="ECO:0000256" key="9">
    <source>
        <dbReference type="RuleBase" id="RU365087"/>
    </source>
</evidence>
<evidence type="ECO:0000256" key="4">
    <source>
        <dbReference type="ARBA" id="ARBA00022692"/>
    </source>
</evidence>
<keyword evidence="7 9" id="KW-0811">Translocation</keyword>
<keyword evidence="13" id="KW-1185">Reference proteome</keyword>
<keyword evidence="6 9" id="KW-1133">Transmembrane helix</keyword>
<dbReference type="PRINTS" id="PR01651">
    <property type="entry name" value="SECGEXPORT"/>
</dbReference>
<evidence type="ECO:0000256" key="1">
    <source>
        <dbReference type="ARBA" id="ARBA00004141"/>
    </source>
</evidence>
<sequence length="83" mass="8702">MSIIEIISGVVLILAAIVIVFLTLSQESKGRGLSGAIAGEGGMMEAGRTRAKDVKLAKYTKIVGIVFFVVMIAVSVLSVMSMN</sequence>
<dbReference type="GO" id="GO:0015450">
    <property type="term" value="F:protein-transporting ATPase activity"/>
    <property type="evidence" value="ECO:0007669"/>
    <property type="project" value="UniProtKB-UniRule"/>
</dbReference>
<keyword evidence="8 9" id="KW-0472">Membrane</keyword>
<evidence type="ECO:0000256" key="8">
    <source>
        <dbReference type="ARBA" id="ARBA00023136"/>
    </source>
</evidence>
<evidence type="ECO:0000256" key="5">
    <source>
        <dbReference type="ARBA" id="ARBA00022927"/>
    </source>
</evidence>
<dbReference type="RefSeq" id="WP_058967158.1">
    <property type="nucleotide sequence ID" value="NZ_CABKVM010000019.1"/>
</dbReference>